<feature type="domain" description="Far11/STRP N-terminal" evidence="3">
    <location>
        <begin position="5"/>
        <end position="312"/>
    </location>
</feature>
<dbReference type="Pfam" id="PF07923">
    <property type="entry name" value="N1221"/>
    <property type="match status" value="1"/>
</dbReference>
<dbReference type="Pfam" id="PF11882">
    <property type="entry name" value="DUF3402"/>
    <property type="match status" value="2"/>
</dbReference>
<dbReference type="PANTHER" id="PTHR13239:SF4">
    <property type="entry name" value="AT25231P"/>
    <property type="match status" value="1"/>
</dbReference>
<dbReference type="PANTHER" id="PTHR13239">
    <property type="entry name" value="PROTEIN REQUIRED FOR HYPHAL ANASTOMOSIS HAM-2"/>
    <property type="match status" value="1"/>
</dbReference>
<dbReference type="InterPro" id="IPR040185">
    <property type="entry name" value="Far11/STRP"/>
</dbReference>
<dbReference type="InterPro" id="IPR012486">
    <property type="entry name" value="Far11/STRP_N"/>
</dbReference>
<name>A0A6G1SAL2_9ACAR</name>
<evidence type="ECO:0000259" key="3">
    <source>
        <dbReference type="SMART" id="SM01292"/>
    </source>
</evidence>
<dbReference type="SUPFAM" id="SSF48371">
    <property type="entry name" value="ARM repeat"/>
    <property type="match status" value="1"/>
</dbReference>
<dbReference type="InterPro" id="IPR016024">
    <property type="entry name" value="ARM-type_fold"/>
</dbReference>
<gene>
    <name evidence="5" type="primary">fam40a</name>
    <name evidence="5" type="ORF">g.8361</name>
</gene>
<evidence type="ECO:0000256" key="2">
    <source>
        <dbReference type="SAM" id="MobiDB-lite"/>
    </source>
</evidence>
<reference evidence="5" key="1">
    <citation type="submission" date="2018-10" db="EMBL/GenBank/DDBJ databases">
        <title>Transcriptome assembly of Aceria tosichella (Wheat curl mite) Type 2.</title>
        <authorList>
            <person name="Scully E.D."/>
            <person name="Geib S.M."/>
            <person name="Palmer N.A."/>
            <person name="Gupta A.K."/>
            <person name="Sarath G."/>
            <person name="Tatineni S."/>
        </authorList>
    </citation>
    <scope>NUCLEOTIDE SEQUENCE</scope>
    <source>
        <strain evidence="5">LincolnNE</strain>
    </source>
</reference>
<dbReference type="SMART" id="SM01293">
    <property type="entry name" value="DUF3402"/>
    <property type="match status" value="1"/>
</dbReference>
<evidence type="ECO:0000259" key="4">
    <source>
        <dbReference type="SMART" id="SM01293"/>
    </source>
</evidence>
<dbReference type="InterPro" id="IPR021819">
    <property type="entry name" value="Far11/STRP_C"/>
</dbReference>
<protein>
    <submittedName>
        <fullName evidence="5">Protein FAM40A</fullName>
    </submittedName>
</protein>
<feature type="region of interest" description="Disordered" evidence="2">
    <location>
        <begin position="385"/>
        <end position="425"/>
    </location>
</feature>
<feature type="compositionally biased region" description="Polar residues" evidence="2">
    <location>
        <begin position="337"/>
        <end position="348"/>
    </location>
</feature>
<dbReference type="GO" id="GO:0005829">
    <property type="term" value="C:cytosol"/>
    <property type="evidence" value="ECO:0007669"/>
    <property type="project" value="TreeGrafter"/>
</dbReference>
<dbReference type="SMART" id="SM01292">
    <property type="entry name" value="N1221"/>
    <property type="match status" value="1"/>
</dbReference>
<evidence type="ECO:0000313" key="5">
    <source>
        <dbReference type="EMBL" id="MDE47207.1"/>
    </source>
</evidence>
<proteinExistence type="inferred from homology"/>
<feature type="compositionally biased region" description="Basic and acidic residues" evidence="2">
    <location>
        <begin position="385"/>
        <end position="403"/>
    </location>
</feature>
<sequence length="929" mass="107444">MSNMIDPINFTYEDTDSLQNEISELYSYSEESDFFANRNAFEESMEDCGLPLTWKHMVLEQQTLAVNHLMTTLEVSCRPTRIKSCRALAYLIQGNFGECLTLEEQANNSRENVFLLYRHGLFQSFVQQLMIEANVDTKDNKSSMSSASSSVLLFNESSELRLILSVLYTITETMYHAKDFTDENVLELRQQFIRELQNPIGDELLSVSLFQMLNSFCGGQAPHYPVRKITLLLWKIILITLGGTPELRNLKEKNRKMCNLNPAPEDTMDVIKNMTPCLPLMMVDGLARPRPGLAGMIANRRRVLKQPAFDDAVYAYAKECLLNSLAELNQNDDNEIDMQSTDELNDSTENVRNDESDPELRDSDADADADADTKADYENFKEMFEDEERHEQQRKDDLQENRSDGSSSSDSGIVESDEDANRRSQREWADMGILEDYIPQKENTSDANPNHEKQMFLPLSSNLKAKTNNQLESSSRSDVSSSYRGLPWTPKVRKADLSVHMQNLRMKFLGYYLPNEVYSTFGLPEPIVEGINVMRRHLYVSLAEVQLEREEAMHKFPLTHSELNPNYREENAEKLYSALLPRLPQHMIALLKILLAASTINSKNKSDRVESINIMAEINPDVSSQSVVQTLKMDVDAIRHKEIIIKAISAILLLLLKHFKINHIYQFEYVSQQLMFANCIPLILKFLSQDMYAYIVSPRSTISAIDFPACVIGEQPELTSDAIELCSFQPYCWRNMFSCINLVRVLNKLTKWKHSRIMMLVVFKSSQTLLKSLSVRQPMFQLYVLKLLKVQLKFLGRQWKKNNMKLISPIYQKVRHRLTDDWAYSNDNEARPWDFQAEEFTLQANINRFHQRRYHDLLTSNAAGSKNRNSSMVFDQLEKFGGYDDNADEDYDFGSLEISRISPHFERNYERWLDSEVFQREINWDKLLE</sequence>
<feature type="compositionally biased region" description="Low complexity" evidence="2">
    <location>
        <begin position="404"/>
        <end position="414"/>
    </location>
</feature>
<dbReference type="GO" id="GO:0007010">
    <property type="term" value="P:cytoskeleton organization"/>
    <property type="evidence" value="ECO:0007669"/>
    <property type="project" value="TreeGrafter"/>
</dbReference>
<dbReference type="AlphaFoldDB" id="A0A6G1SAL2"/>
<feature type="compositionally biased region" description="Basic and acidic residues" evidence="2">
    <location>
        <begin position="349"/>
        <end position="364"/>
    </location>
</feature>
<feature type="region of interest" description="Disordered" evidence="2">
    <location>
        <begin position="337"/>
        <end position="372"/>
    </location>
</feature>
<evidence type="ECO:0000256" key="1">
    <source>
        <dbReference type="ARBA" id="ARBA00007062"/>
    </source>
</evidence>
<comment type="similarity">
    <text evidence="1">Belongs to the STRIP family.</text>
</comment>
<accession>A0A6G1SAL2</accession>
<feature type="domain" description="Far11/STRP C-terminal" evidence="4">
    <location>
        <begin position="524"/>
        <end position="909"/>
    </location>
</feature>
<dbReference type="EMBL" id="GGYP01002436">
    <property type="protein sequence ID" value="MDE47207.1"/>
    <property type="molecule type" value="Transcribed_RNA"/>
</dbReference>
<organism evidence="5">
    <name type="scientific">Aceria tosichella</name>
    <name type="common">wheat curl mite</name>
    <dbReference type="NCBI Taxonomy" id="561515"/>
    <lineage>
        <taxon>Eukaryota</taxon>
        <taxon>Metazoa</taxon>
        <taxon>Ecdysozoa</taxon>
        <taxon>Arthropoda</taxon>
        <taxon>Chelicerata</taxon>
        <taxon>Arachnida</taxon>
        <taxon>Acari</taxon>
        <taxon>Acariformes</taxon>
        <taxon>Trombidiformes</taxon>
        <taxon>Prostigmata</taxon>
        <taxon>Eupodina</taxon>
        <taxon>Eriophyoidea</taxon>
        <taxon>Eriophyidae</taxon>
        <taxon>Eriophyinae</taxon>
        <taxon>Aceriini</taxon>
        <taxon>Aceria</taxon>
    </lineage>
</organism>